<dbReference type="EMBL" id="CP058649">
    <property type="protein sequence ID" value="QUI25583.1"/>
    <property type="molecule type" value="Genomic_DNA"/>
</dbReference>
<dbReference type="PRINTS" id="PR00080">
    <property type="entry name" value="SDRFAMILY"/>
</dbReference>
<dbReference type="PROSITE" id="PS00061">
    <property type="entry name" value="ADH_SHORT"/>
    <property type="match status" value="1"/>
</dbReference>
<evidence type="ECO:0000313" key="3">
    <source>
        <dbReference type="EMBL" id="QUI25583.1"/>
    </source>
</evidence>
<dbReference type="Gene3D" id="3.40.50.720">
    <property type="entry name" value="NAD(P)-binding Rossmann-like Domain"/>
    <property type="match status" value="1"/>
</dbReference>
<gene>
    <name evidence="3" type="ORF">HZI73_03040</name>
</gene>
<dbReference type="Proteomes" id="UP000683246">
    <property type="component" value="Chromosome"/>
</dbReference>
<evidence type="ECO:0000313" key="4">
    <source>
        <dbReference type="Proteomes" id="UP000683246"/>
    </source>
</evidence>
<sequence length="281" mass="30841">MIDLTGKVAIVTGASRGVGKGIARGLGEFGATVYVTGRTEKGEHLPAFLKETSIYQTAEEVTSLGGVGIAYRCNHAIDEEVEALFTHVMEEQGKVDILVNNAWGGGIHAWQAYFFHTPFWEQPITLWDDNYQVGVRSNYVASRCAAKIMAEQKSGIIINVSFYGGRNYLNNVAYGVCKASVDRLSADMAYELKDHHVPVFSLYPGQVRTEGMIEFAKHNEAIDIGAMESPQFVGRCIAYVANDHEAIKDTGKILITAEIAQHYGFTDVDGKQPKSLKAALW</sequence>
<dbReference type="InterPro" id="IPR020904">
    <property type="entry name" value="Sc_DH/Rdtase_CS"/>
</dbReference>
<comment type="similarity">
    <text evidence="1 2">Belongs to the short-chain dehydrogenases/reductases (SDR) family.</text>
</comment>
<name>A0A8J8MQG7_9FIRM</name>
<accession>A0A8J8MQG7</accession>
<dbReference type="KEGG" id="vpy:HZI73_03040"/>
<dbReference type="AlphaFoldDB" id="A0A8J8MQG7"/>
<evidence type="ECO:0000256" key="2">
    <source>
        <dbReference type="RuleBase" id="RU000363"/>
    </source>
</evidence>
<dbReference type="PANTHER" id="PTHR44147">
    <property type="entry name" value="DEHYDROGENASE/REDUCTASE SDR FAMILY MEMBER 1"/>
    <property type="match status" value="1"/>
</dbReference>
<dbReference type="PRINTS" id="PR00081">
    <property type="entry name" value="GDHRDH"/>
</dbReference>
<dbReference type="SUPFAM" id="SSF51735">
    <property type="entry name" value="NAD(P)-binding Rossmann-fold domains"/>
    <property type="match status" value="1"/>
</dbReference>
<dbReference type="Pfam" id="PF00106">
    <property type="entry name" value="adh_short"/>
    <property type="match status" value="1"/>
</dbReference>
<protein>
    <submittedName>
        <fullName evidence="3">SDR family NAD(P)-dependent oxidoreductase</fullName>
    </submittedName>
</protein>
<evidence type="ECO:0000256" key="1">
    <source>
        <dbReference type="ARBA" id="ARBA00006484"/>
    </source>
</evidence>
<dbReference type="PANTHER" id="PTHR44147:SF2">
    <property type="entry name" value="DEHYDROGENASE_REDUCTASE SDR FAMILY MEMBER 1"/>
    <property type="match status" value="1"/>
</dbReference>
<dbReference type="InterPro" id="IPR002347">
    <property type="entry name" value="SDR_fam"/>
</dbReference>
<organism evidence="3 4">
    <name type="scientific">Vallitalea pronyensis</name>
    <dbReference type="NCBI Taxonomy" id="1348613"/>
    <lineage>
        <taxon>Bacteria</taxon>
        <taxon>Bacillati</taxon>
        <taxon>Bacillota</taxon>
        <taxon>Clostridia</taxon>
        <taxon>Lachnospirales</taxon>
        <taxon>Vallitaleaceae</taxon>
        <taxon>Vallitalea</taxon>
    </lineage>
</organism>
<reference evidence="3" key="1">
    <citation type="submission" date="2020-07" db="EMBL/GenBank/DDBJ databases">
        <title>Vallitalea pronyensis genome.</title>
        <authorList>
            <person name="Postec A."/>
        </authorList>
    </citation>
    <scope>NUCLEOTIDE SEQUENCE</scope>
    <source>
        <strain evidence="3">FatNI3</strain>
    </source>
</reference>
<dbReference type="InterPro" id="IPR036291">
    <property type="entry name" value="NAD(P)-bd_dom_sf"/>
</dbReference>
<keyword evidence="4" id="KW-1185">Reference proteome</keyword>
<proteinExistence type="inferred from homology"/>